<reference evidence="2 3" key="1">
    <citation type="journal article" date="2017" name="Genome Announc.">
        <title>Genome sequence of the saprophytic ascomycete Epicoccum nigrum ICMP 19927 strain isolated from New Zealand.</title>
        <authorList>
            <person name="Fokin M."/>
            <person name="Fleetwood D."/>
            <person name="Weir B.S."/>
            <person name="Villas-Boas S.G."/>
        </authorList>
    </citation>
    <scope>NUCLEOTIDE SEQUENCE [LARGE SCALE GENOMIC DNA]</scope>
    <source>
        <strain evidence="2 3">ICMP 19927</strain>
    </source>
</reference>
<sequence length="344" mass="37978">MSANHQFDLTPEKQASLPRFFYNQLTVKPVEVRDVDLQGKTVIVTGANSGVGFESSRQLLDLGLSKLILAVRNEEKGNAALARLSQGRTLDVNAIEVWLVDFSDYDSIVSFAERTKSLERLDIVILSVGIFQGTRTFNERTKHDEMIQVNYLSTALLTILLLPICKAKKGSQPTRITIVSSEVSAWTNFKERNERPLLSALDKPGDTNLLDRMMVSKLLGQLFLAELTKIVPTTIAVINSASPAGLHDTGFGSELEKGVIAAIVKGIQRRIYYSSAVGSRTVVDAAVKHGVESHGKFFSFQKMVPMAPLVYSSEGQEIRSELWKETMAELSFARVDTILKEIGT</sequence>
<dbReference type="STRING" id="105696.A0A1Y2LPJ3"/>
<evidence type="ECO:0008006" key="4">
    <source>
        <dbReference type="Google" id="ProtNLM"/>
    </source>
</evidence>
<dbReference type="GO" id="GO:0016491">
    <property type="term" value="F:oxidoreductase activity"/>
    <property type="evidence" value="ECO:0007669"/>
    <property type="project" value="UniProtKB-KW"/>
</dbReference>
<dbReference type="InterPro" id="IPR036291">
    <property type="entry name" value="NAD(P)-bd_dom_sf"/>
</dbReference>
<dbReference type="SUPFAM" id="SSF51735">
    <property type="entry name" value="NAD(P)-binding Rossmann-fold domains"/>
    <property type="match status" value="1"/>
</dbReference>
<evidence type="ECO:0000256" key="1">
    <source>
        <dbReference type="ARBA" id="ARBA00023002"/>
    </source>
</evidence>
<protein>
    <recommendedName>
        <fullName evidence="4">Ketoreductase (KR) domain-containing protein</fullName>
    </recommendedName>
</protein>
<accession>A0A1Y2LPJ3</accession>
<evidence type="ECO:0000313" key="2">
    <source>
        <dbReference type="EMBL" id="OSS44818.1"/>
    </source>
</evidence>
<name>A0A1Y2LPJ3_EPING</name>
<proteinExistence type="predicted"/>
<dbReference type="EMBL" id="KZ107856">
    <property type="protein sequence ID" value="OSS44818.1"/>
    <property type="molecule type" value="Genomic_DNA"/>
</dbReference>
<dbReference type="AlphaFoldDB" id="A0A1Y2LPJ3"/>
<dbReference type="Pfam" id="PF00106">
    <property type="entry name" value="adh_short"/>
    <property type="match status" value="1"/>
</dbReference>
<dbReference type="InParanoid" id="A0A1Y2LPJ3"/>
<dbReference type="PANTHER" id="PTHR43157:SF31">
    <property type="entry name" value="PHOSPHATIDYLINOSITOL-GLYCAN BIOSYNTHESIS CLASS F PROTEIN"/>
    <property type="match status" value="1"/>
</dbReference>
<evidence type="ECO:0000313" key="3">
    <source>
        <dbReference type="Proteomes" id="UP000193240"/>
    </source>
</evidence>
<keyword evidence="1" id="KW-0560">Oxidoreductase</keyword>
<keyword evidence="3" id="KW-1185">Reference proteome</keyword>
<dbReference type="OMA" id="KTGHDEM"/>
<gene>
    <name evidence="2" type="ORF">B5807_10570</name>
</gene>
<dbReference type="Gene3D" id="3.40.50.720">
    <property type="entry name" value="NAD(P)-binding Rossmann-like Domain"/>
    <property type="match status" value="1"/>
</dbReference>
<organism evidence="2 3">
    <name type="scientific">Epicoccum nigrum</name>
    <name type="common">Soil fungus</name>
    <name type="synonym">Epicoccum purpurascens</name>
    <dbReference type="NCBI Taxonomy" id="105696"/>
    <lineage>
        <taxon>Eukaryota</taxon>
        <taxon>Fungi</taxon>
        <taxon>Dikarya</taxon>
        <taxon>Ascomycota</taxon>
        <taxon>Pezizomycotina</taxon>
        <taxon>Dothideomycetes</taxon>
        <taxon>Pleosporomycetidae</taxon>
        <taxon>Pleosporales</taxon>
        <taxon>Pleosporineae</taxon>
        <taxon>Didymellaceae</taxon>
        <taxon>Epicoccum</taxon>
    </lineage>
</organism>
<dbReference type="Proteomes" id="UP000193240">
    <property type="component" value="Unassembled WGS sequence"/>
</dbReference>
<dbReference type="PANTHER" id="PTHR43157">
    <property type="entry name" value="PHOSPHATIDYLINOSITOL-GLYCAN BIOSYNTHESIS CLASS F PROTEIN-RELATED"/>
    <property type="match status" value="1"/>
</dbReference>
<dbReference type="InterPro" id="IPR002347">
    <property type="entry name" value="SDR_fam"/>
</dbReference>